<feature type="domain" description="MacB-like periplasmic core" evidence="9">
    <location>
        <begin position="19"/>
        <end position="230"/>
    </location>
</feature>
<evidence type="ECO:0000259" key="8">
    <source>
        <dbReference type="Pfam" id="PF02687"/>
    </source>
</evidence>
<dbReference type="Pfam" id="PF12704">
    <property type="entry name" value="MacB_PCD"/>
    <property type="match status" value="1"/>
</dbReference>
<evidence type="ECO:0000256" key="2">
    <source>
        <dbReference type="ARBA" id="ARBA00022475"/>
    </source>
</evidence>
<evidence type="ECO:0000259" key="9">
    <source>
        <dbReference type="Pfam" id="PF12704"/>
    </source>
</evidence>
<keyword evidence="2" id="KW-1003">Cell membrane</keyword>
<evidence type="ECO:0000256" key="4">
    <source>
        <dbReference type="ARBA" id="ARBA00022989"/>
    </source>
</evidence>
<comment type="caution">
    <text evidence="10">The sequence shown here is derived from an EMBL/GenBank/DDBJ whole genome shotgun (WGS) entry which is preliminary data.</text>
</comment>
<keyword evidence="3 7" id="KW-0812">Transmembrane</keyword>
<keyword evidence="5 7" id="KW-0472">Membrane</keyword>
<name>A0ABU1UUT3_9GAMM</name>
<dbReference type="InterPro" id="IPR003838">
    <property type="entry name" value="ABC3_permease_C"/>
</dbReference>
<dbReference type="RefSeq" id="WP_310069113.1">
    <property type="nucleotide sequence ID" value="NZ_JAVDVX010000001.1"/>
</dbReference>
<evidence type="ECO:0000313" key="11">
    <source>
        <dbReference type="Proteomes" id="UP001253595"/>
    </source>
</evidence>
<reference evidence="10 11" key="1">
    <citation type="submission" date="2023-07" db="EMBL/GenBank/DDBJ databases">
        <title>Sorghum-associated microbial communities from plants grown in Nebraska, USA.</title>
        <authorList>
            <person name="Schachtman D."/>
        </authorList>
    </citation>
    <scope>NUCLEOTIDE SEQUENCE [LARGE SCALE GENOMIC DNA]</scope>
    <source>
        <strain evidence="10 11">BE190</strain>
    </source>
</reference>
<comment type="subcellular location">
    <subcellularLocation>
        <location evidence="1">Cell membrane</location>
        <topology evidence="1">Multi-pass membrane protein</topology>
    </subcellularLocation>
</comment>
<feature type="transmembrane region" description="Helical" evidence="7">
    <location>
        <begin position="20"/>
        <end position="39"/>
    </location>
</feature>
<proteinExistence type="inferred from homology"/>
<organism evidence="10 11">
    <name type="scientific">Cellvibrio fibrivorans</name>
    <dbReference type="NCBI Taxonomy" id="126350"/>
    <lineage>
        <taxon>Bacteria</taxon>
        <taxon>Pseudomonadati</taxon>
        <taxon>Pseudomonadota</taxon>
        <taxon>Gammaproteobacteria</taxon>
        <taxon>Cellvibrionales</taxon>
        <taxon>Cellvibrionaceae</taxon>
        <taxon>Cellvibrio</taxon>
    </lineage>
</organism>
<dbReference type="Proteomes" id="UP001253595">
    <property type="component" value="Unassembled WGS sequence"/>
</dbReference>
<dbReference type="InterPro" id="IPR050250">
    <property type="entry name" value="Macrolide_Exporter_MacB"/>
</dbReference>
<feature type="transmembrane region" description="Helical" evidence="7">
    <location>
        <begin position="316"/>
        <end position="335"/>
    </location>
</feature>
<evidence type="ECO:0000256" key="7">
    <source>
        <dbReference type="SAM" id="Phobius"/>
    </source>
</evidence>
<evidence type="ECO:0000313" key="10">
    <source>
        <dbReference type="EMBL" id="MDR7088882.1"/>
    </source>
</evidence>
<evidence type="ECO:0000256" key="1">
    <source>
        <dbReference type="ARBA" id="ARBA00004651"/>
    </source>
</evidence>
<feature type="transmembrane region" description="Helical" evidence="7">
    <location>
        <begin position="279"/>
        <end position="304"/>
    </location>
</feature>
<dbReference type="PANTHER" id="PTHR30572:SF4">
    <property type="entry name" value="ABC TRANSPORTER PERMEASE YTRF"/>
    <property type="match status" value="1"/>
</dbReference>
<evidence type="ECO:0000256" key="5">
    <source>
        <dbReference type="ARBA" id="ARBA00023136"/>
    </source>
</evidence>
<gene>
    <name evidence="10" type="ORF">J2X05_000885</name>
</gene>
<sequence>MLDGLQEILYTLRMNKLRTALTAFGVFWGIFMLILLLGAGRGMQNGVYEDFGSDVLDFIVAYTGTTSVAYKGMGLGRQIQLTLEDVEAIKQQIPGVRFIAAESQREGVSIVYGRKNASFAVLGVPDEYFDVKESIPFNLGRKINPLDEQELRKITVIGSVVAERLFGKDVDPVNKDVRVNGVMMKVVGVFYDKGNRGRDSERIYIPQPTFQKIFGESNRIGSIWLRPEIGLDGFALEKSVIELLQRRHSVSPEDKRAVRSFNMAEPAKMVNGLFFGINALIWFVGLGTLMAGIVGVSNIMIITVKERTREIGIRKALGATPFSIVGTLLFESILVTGIAGYAGLVLGVGLIELISFGLNSAGAQLPFFKDPEINFQVAITAIVLLVVVGALAGLMPALRAAKIMPIEAMRAD</sequence>
<dbReference type="PANTHER" id="PTHR30572">
    <property type="entry name" value="MEMBRANE COMPONENT OF TRANSPORTER-RELATED"/>
    <property type="match status" value="1"/>
</dbReference>
<dbReference type="EMBL" id="JAVDVX010000001">
    <property type="protein sequence ID" value="MDR7088882.1"/>
    <property type="molecule type" value="Genomic_DNA"/>
</dbReference>
<protein>
    <submittedName>
        <fullName evidence="10">ABC transport system permease protein</fullName>
    </submittedName>
</protein>
<dbReference type="Pfam" id="PF02687">
    <property type="entry name" value="FtsX"/>
    <property type="match status" value="1"/>
</dbReference>
<dbReference type="InterPro" id="IPR025857">
    <property type="entry name" value="MacB_PCD"/>
</dbReference>
<feature type="domain" description="ABC3 transporter permease C-terminal" evidence="8">
    <location>
        <begin position="283"/>
        <end position="403"/>
    </location>
</feature>
<keyword evidence="4 7" id="KW-1133">Transmembrane helix</keyword>
<feature type="transmembrane region" description="Helical" evidence="7">
    <location>
        <begin position="373"/>
        <end position="395"/>
    </location>
</feature>
<comment type="similarity">
    <text evidence="6">Belongs to the ABC-4 integral membrane protein family.</text>
</comment>
<keyword evidence="11" id="KW-1185">Reference proteome</keyword>
<evidence type="ECO:0000256" key="6">
    <source>
        <dbReference type="ARBA" id="ARBA00038076"/>
    </source>
</evidence>
<evidence type="ECO:0000256" key="3">
    <source>
        <dbReference type="ARBA" id="ARBA00022692"/>
    </source>
</evidence>
<accession>A0ABU1UUT3</accession>